<protein>
    <submittedName>
        <fullName evidence="1">Uncharacterized protein</fullName>
    </submittedName>
</protein>
<evidence type="ECO:0000313" key="1">
    <source>
        <dbReference type="EMBL" id="JAH57178.1"/>
    </source>
</evidence>
<reference evidence="1" key="2">
    <citation type="journal article" date="2015" name="Fish Shellfish Immunol.">
        <title>Early steps in the European eel (Anguilla anguilla)-Vibrio vulnificus interaction in the gills: Role of the RtxA13 toxin.</title>
        <authorList>
            <person name="Callol A."/>
            <person name="Pajuelo D."/>
            <person name="Ebbesson L."/>
            <person name="Teles M."/>
            <person name="MacKenzie S."/>
            <person name="Amaro C."/>
        </authorList>
    </citation>
    <scope>NUCLEOTIDE SEQUENCE</scope>
</reference>
<accession>A0A0E9TWQ7</accession>
<organism evidence="1">
    <name type="scientific">Anguilla anguilla</name>
    <name type="common">European freshwater eel</name>
    <name type="synonym">Muraena anguilla</name>
    <dbReference type="NCBI Taxonomy" id="7936"/>
    <lineage>
        <taxon>Eukaryota</taxon>
        <taxon>Metazoa</taxon>
        <taxon>Chordata</taxon>
        <taxon>Craniata</taxon>
        <taxon>Vertebrata</taxon>
        <taxon>Euteleostomi</taxon>
        <taxon>Actinopterygii</taxon>
        <taxon>Neopterygii</taxon>
        <taxon>Teleostei</taxon>
        <taxon>Anguilliformes</taxon>
        <taxon>Anguillidae</taxon>
        <taxon>Anguilla</taxon>
    </lineage>
</organism>
<dbReference type="EMBL" id="GBXM01051399">
    <property type="protein sequence ID" value="JAH57178.1"/>
    <property type="molecule type" value="Transcribed_RNA"/>
</dbReference>
<reference evidence="1" key="1">
    <citation type="submission" date="2014-11" db="EMBL/GenBank/DDBJ databases">
        <authorList>
            <person name="Amaro Gonzalez C."/>
        </authorList>
    </citation>
    <scope>NUCLEOTIDE SEQUENCE</scope>
</reference>
<sequence>MLRCQIILTTTIPKTDK</sequence>
<name>A0A0E9TWQ7_ANGAN</name>
<proteinExistence type="predicted"/>
<dbReference type="AlphaFoldDB" id="A0A0E9TWQ7"/>